<dbReference type="Pfam" id="PF02834">
    <property type="entry name" value="LigT_PEase"/>
    <property type="match status" value="1"/>
</dbReference>
<proteinExistence type="predicted"/>
<dbReference type="InterPro" id="IPR009097">
    <property type="entry name" value="Cyclic_Pdiesterase"/>
</dbReference>
<protein>
    <recommendedName>
        <fullName evidence="1">Phosphoesterase HXTX domain-containing protein</fullName>
    </recommendedName>
</protein>
<evidence type="ECO:0000313" key="2">
    <source>
        <dbReference type="EMBL" id="CAE0685017.1"/>
    </source>
</evidence>
<gene>
    <name evidence="2" type="ORF">PCAL00307_LOCUS451</name>
</gene>
<dbReference type="EMBL" id="HBIW01000540">
    <property type="protein sequence ID" value="CAE0685017.1"/>
    <property type="molecule type" value="Transcribed_RNA"/>
</dbReference>
<sequence length="171" mass="18740">MSAWASADAAALKKGEASDDHFGLLLLAYPVSDELRNEWAQARATLERDHRLNGAYWMPPEHLHVTIATLRRYDAAKLNPADREVTLDEWRHILDGAKISQGWPPSPFRLRVTGATFRGGCATLDISDEDGAIAAMRSALELSIRARGGHAVAGGVEINRSRVDGVRCLEL</sequence>
<dbReference type="Gene3D" id="3.90.1140.10">
    <property type="entry name" value="Cyclic phosphodiesterase"/>
    <property type="match status" value="1"/>
</dbReference>
<reference evidence="2" key="1">
    <citation type="submission" date="2021-01" db="EMBL/GenBank/DDBJ databases">
        <authorList>
            <person name="Corre E."/>
            <person name="Pelletier E."/>
            <person name="Niang G."/>
            <person name="Scheremetjew M."/>
            <person name="Finn R."/>
            <person name="Kale V."/>
            <person name="Holt S."/>
            <person name="Cochrane G."/>
            <person name="Meng A."/>
            <person name="Brown T."/>
            <person name="Cohen L."/>
        </authorList>
    </citation>
    <scope>NUCLEOTIDE SEQUENCE</scope>
    <source>
        <strain evidence="2">CCMP1756</strain>
    </source>
</reference>
<feature type="domain" description="Phosphoesterase HXTX" evidence="1">
    <location>
        <begin position="31"/>
        <end position="83"/>
    </location>
</feature>
<organism evidence="2">
    <name type="scientific">Pelagomonas calceolata</name>
    <dbReference type="NCBI Taxonomy" id="35677"/>
    <lineage>
        <taxon>Eukaryota</taxon>
        <taxon>Sar</taxon>
        <taxon>Stramenopiles</taxon>
        <taxon>Ochrophyta</taxon>
        <taxon>Pelagophyceae</taxon>
        <taxon>Pelagomonadales</taxon>
        <taxon>Pelagomonadaceae</taxon>
        <taxon>Pelagomonas</taxon>
    </lineage>
</organism>
<name>A0A7S3ZJB6_9STRA</name>
<evidence type="ECO:0000259" key="1">
    <source>
        <dbReference type="Pfam" id="PF02834"/>
    </source>
</evidence>
<dbReference type="InterPro" id="IPR014051">
    <property type="entry name" value="Phosphoesterase_HXTX"/>
</dbReference>
<dbReference type="AlphaFoldDB" id="A0A7S3ZJB6"/>
<accession>A0A7S3ZJB6</accession>
<dbReference type="SUPFAM" id="SSF55144">
    <property type="entry name" value="LigT-like"/>
    <property type="match status" value="1"/>
</dbReference>